<accession>A0A381XKF5</accession>
<protein>
    <submittedName>
        <fullName evidence="2">Uncharacterized protein</fullName>
    </submittedName>
</protein>
<organism evidence="2">
    <name type="scientific">marine metagenome</name>
    <dbReference type="NCBI Taxonomy" id="408172"/>
    <lineage>
        <taxon>unclassified sequences</taxon>
        <taxon>metagenomes</taxon>
        <taxon>ecological metagenomes</taxon>
    </lineage>
</organism>
<sequence>MSIMSKPDERAGEPTNSIQVRPLTRIAYGTGGVAGGVISAGLSMFVLLYYSRVLGVQAAVKGRLKLSNTGDTAEIGGRDDARQGIPWPQETDDRKYLAGIPALMGMEWWADRTQGAPERTVKVAR</sequence>
<keyword evidence="1" id="KW-1133">Transmembrane helix</keyword>
<evidence type="ECO:0000313" key="2">
    <source>
        <dbReference type="EMBL" id="SVA64657.1"/>
    </source>
</evidence>
<feature type="transmembrane region" description="Helical" evidence="1">
    <location>
        <begin position="26"/>
        <end position="50"/>
    </location>
</feature>
<dbReference type="AlphaFoldDB" id="A0A381XKF5"/>
<dbReference type="EMBL" id="UINC01015335">
    <property type="protein sequence ID" value="SVA64657.1"/>
    <property type="molecule type" value="Genomic_DNA"/>
</dbReference>
<keyword evidence="1" id="KW-0812">Transmembrane</keyword>
<proteinExistence type="predicted"/>
<gene>
    <name evidence="2" type="ORF">METZ01_LOCUS117511</name>
</gene>
<reference evidence="2" key="1">
    <citation type="submission" date="2018-05" db="EMBL/GenBank/DDBJ databases">
        <authorList>
            <person name="Lanie J.A."/>
            <person name="Ng W.-L."/>
            <person name="Kazmierczak K.M."/>
            <person name="Andrzejewski T.M."/>
            <person name="Davidsen T.M."/>
            <person name="Wayne K.J."/>
            <person name="Tettelin H."/>
            <person name="Glass J.I."/>
            <person name="Rusch D."/>
            <person name="Podicherti R."/>
            <person name="Tsui H.-C.T."/>
            <person name="Winkler M.E."/>
        </authorList>
    </citation>
    <scope>NUCLEOTIDE SEQUENCE</scope>
</reference>
<evidence type="ECO:0000256" key="1">
    <source>
        <dbReference type="SAM" id="Phobius"/>
    </source>
</evidence>
<name>A0A381XKF5_9ZZZZ</name>
<keyword evidence="1" id="KW-0472">Membrane</keyword>